<dbReference type="EMBL" id="JAIEZQ010000001">
    <property type="protein sequence ID" value="MBY9074304.1"/>
    <property type="molecule type" value="Genomic_DNA"/>
</dbReference>
<reference evidence="3 4" key="1">
    <citation type="submission" date="2021-08" db="EMBL/GenBank/DDBJ databases">
        <title>Nocardioides bacterium WL0053 sp. nov., isolated from the sediment.</title>
        <authorList>
            <person name="Wang L."/>
            <person name="Zhang D."/>
            <person name="Zhang A."/>
        </authorList>
    </citation>
    <scope>NUCLEOTIDE SEQUENCE [LARGE SCALE GENOMIC DNA]</scope>
    <source>
        <strain evidence="3 4">WL0053</strain>
    </source>
</reference>
<feature type="region of interest" description="Disordered" evidence="1">
    <location>
        <begin position="348"/>
        <end position="374"/>
    </location>
</feature>
<accession>A0ABS7RIG0</accession>
<dbReference type="PANTHER" id="PTHR34180:SF1">
    <property type="entry name" value="BETA-ALANYL-DOPAMINE_CARCININE HYDROLASE"/>
    <property type="match status" value="1"/>
</dbReference>
<comment type="caution">
    <text evidence="3">The sequence shown here is derived from an EMBL/GenBank/DDBJ whole genome shotgun (WGS) entry which is preliminary data.</text>
</comment>
<evidence type="ECO:0000313" key="3">
    <source>
        <dbReference type="EMBL" id="MBY9074304.1"/>
    </source>
</evidence>
<gene>
    <name evidence="3" type="ORF">K1X13_05655</name>
</gene>
<dbReference type="RefSeq" id="WP_221024001.1">
    <property type="nucleotide sequence ID" value="NZ_JAIEZQ010000001.1"/>
</dbReference>
<dbReference type="InterPro" id="IPR047794">
    <property type="entry name" value="C45_proenzyme-like"/>
</dbReference>
<evidence type="ECO:0000259" key="2">
    <source>
        <dbReference type="Pfam" id="PF03417"/>
    </source>
</evidence>
<dbReference type="NCBIfam" id="NF040521">
    <property type="entry name" value="C45_proenzyme"/>
    <property type="match status" value="1"/>
</dbReference>
<sequence>MTRVPAFTSSVLGPHDRGVEFGEHHAAEVARTVASYRRLFVTRALGPFDVDHWADHAWQRIRELAPAAAEEIDGIAAGAGVRVRDIAALNARTELLAVANPTGVDECSTVVALPAGRAPVAVQTWDWYDAMRHGWLRWTIPHPGGRVVETVTEYGLLGKIGVSSEGVGVLFNMLHHASDAGAADDGIGFPVHLLSRQLLDTAEDLDDAVAQARAVRTSASSSLTVVQGGPDGGRTASVELFPGGAGVLEPEGGLLVRTNHFVSEEGRDGCLSTSIGPGSGIRRDTLLGAFEERLPRTAEQVVAAMDDHAEVGGVCAHPDRSTDPALWHATLATVALDTAAPTGQRLAVTPGGPCARPGRSDGPADPGRPQERGR</sequence>
<feature type="domain" description="Peptidase C45 hydrolase" evidence="2">
    <location>
        <begin position="185"/>
        <end position="265"/>
    </location>
</feature>
<organism evidence="3 4">
    <name type="scientific">Nocardioides jiangsuensis</name>
    <dbReference type="NCBI Taxonomy" id="2866161"/>
    <lineage>
        <taxon>Bacteria</taxon>
        <taxon>Bacillati</taxon>
        <taxon>Actinomycetota</taxon>
        <taxon>Actinomycetes</taxon>
        <taxon>Propionibacteriales</taxon>
        <taxon>Nocardioidaceae</taxon>
        <taxon>Nocardioides</taxon>
    </lineage>
</organism>
<name>A0ABS7RIG0_9ACTN</name>
<dbReference type="Pfam" id="PF03417">
    <property type="entry name" value="AAT"/>
    <property type="match status" value="1"/>
</dbReference>
<evidence type="ECO:0000313" key="4">
    <source>
        <dbReference type="Proteomes" id="UP000754710"/>
    </source>
</evidence>
<dbReference type="PANTHER" id="PTHR34180">
    <property type="entry name" value="PEPTIDASE C45"/>
    <property type="match status" value="1"/>
</dbReference>
<protein>
    <submittedName>
        <fullName evidence="3">C45 family peptidase</fullName>
    </submittedName>
</protein>
<dbReference type="InterPro" id="IPR047801">
    <property type="entry name" value="Peptidase_C45"/>
</dbReference>
<proteinExistence type="predicted"/>
<dbReference type="Gene3D" id="3.60.60.10">
    <property type="entry name" value="Penicillin V Acylase, Chain A"/>
    <property type="match status" value="1"/>
</dbReference>
<evidence type="ECO:0000256" key="1">
    <source>
        <dbReference type="SAM" id="MobiDB-lite"/>
    </source>
</evidence>
<keyword evidence="4" id="KW-1185">Reference proteome</keyword>
<dbReference type="Proteomes" id="UP000754710">
    <property type="component" value="Unassembled WGS sequence"/>
</dbReference>
<dbReference type="InterPro" id="IPR005079">
    <property type="entry name" value="Peptidase_C45_hydrolase"/>
</dbReference>
<dbReference type="Gene3D" id="1.10.10.2120">
    <property type="match status" value="1"/>
</dbReference>